<dbReference type="InterPro" id="IPR000182">
    <property type="entry name" value="GNAT_dom"/>
</dbReference>
<keyword evidence="3" id="KW-1185">Reference proteome</keyword>
<dbReference type="Pfam" id="PF00583">
    <property type="entry name" value="Acetyltransf_1"/>
    <property type="match status" value="1"/>
</dbReference>
<dbReference type="CDD" id="cd04301">
    <property type="entry name" value="NAT_SF"/>
    <property type="match status" value="1"/>
</dbReference>
<feature type="domain" description="N-acetyltransferase" evidence="1">
    <location>
        <begin position="18"/>
        <end position="172"/>
    </location>
</feature>
<dbReference type="RefSeq" id="WP_275681081.1">
    <property type="nucleotide sequence ID" value="NZ_JAJLJH010000001.1"/>
</dbReference>
<organism evidence="2 3">
    <name type="scientific">Scleromatobacter humisilvae</name>
    <dbReference type="NCBI Taxonomy" id="2897159"/>
    <lineage>
        <taxon>Bacteria</taxon>
        <taxon>Pseudomonadati</taxon>
        <taxon>Pseudomonadota</taxon>
        <taxon>Betaproteobacteria</taxon>
        <taxon>Burkholderiales</taxon>
        <taxon>Sphaerotilaceae</taxon>
        <taxon>Scleromatobacter</taxon>
    </lineage>
</organism>
<evidence type="ECO:0000313" key="3">
    <source>
        <dbReference type="Proteomes" id="UP001139353"/>
    </source>
</evidence>
<dbReference type="Proteomes" id="UP001139353">
    <property type="component" value="Unassembled WGS sequence"/>
</dbReference>
<evidence type="ECO:0000313" key="2">
    <source>
        <dbReference type="EMBL" id="MCK9685068.1"/>
    </source>
</evidence>
<proteinExistence type="predicted"/>
<dbReference type="AlphaFoldDB" id="A0A9X2BXX9"/>
<comment type="caution">
    <text evidence="2">The sequence shown here is derived from an EMBL/GenBank/DDBJ whole genome shotgun (WGS) entry which is preliminary data.</text>
</comment>
<dbReference type="SUPFAM" id="SSF55729">
    <property type="entry name" value="Acyl-CoA N-acyltransferases (Nat)"/>
    <property type="match status" value="1"/>
</dbReference>
<dbReference type="InterPro" id="IPR016181">
    <property type="entry name" value="Acyl_CoA_acyltransferase"/>
</dbReference>
<dbReference type="PROSITE" id="PS51186">
    <property type="entry name" value="GNAT"/>
    <property type="match status" value="1"/>
</dbReference>
<keyword evidence="2" id="KW-0808">Transferase</keyword>
<dbReference type="EC" id="2.3.1.-" evidence="2"/>
<sequence length="174" mass="19061">MSDAVLQVRWPLPDGRQATLRPIAPGDFALESAFLDTLSTETSYNRLHSARHPSPEEIRRWTDIDPAREVAFIVTTRDASGHETMLAVGRAVHDDDGPDTEFALLVGDASKRLGLGRRLLETLIAAARARGVRTLYGSTLSTNAAMLGLAHRLGFGARREIGEAFVMRVSLRLN</sequence>
<dbReference type="Gene3D" id="3.40.630.30">
    <property type="match status" value="1"/>
</dbReference>
<keyword evidence="2" id="KW-0012">Acyltransferase</keyword>
<dbReference type="EMBL" id="JAJLJH010000001">
    <property type="protein sequence ID" value="MCK9685068.1"/>
    <property type="molecule type" value="Genomic_DNA"/>
</dbReference>
<gene>
    <name evidence="2" type="ORF">LPC04_05020</name>
</gene>
<protein>
    <submittedName>
        <fullName evidence="2">GNAT family N-acetyltransferase</fullName>
        <ecNumber evidence="2">2.3.1.-</ecNumber>
    </submittedName>
</protein>
<evidence type="ECO:0000259" key="1">
    <source>
        <dbReference type="PROSITE" id="PS51186"/>
    </source>
</evidence>
<reference evidence="2" key="1">
    <citation type="submission" date="2021-11" db="EMBL/GenBank/DDBJ databases">
        <title>BS-T2-15 a new species belonging to the Comamonadaceae family isolated from the soil of a French oak forest.</title>
        <authorList>
            <person name="Mieszkin S."/>
            <person name="Alain K."/>
        </authorList>
    </citation>
    <scope>NUCLEOTIDE SEQUENCE</scope>
    <source>
        <strain evidence="2">BS-T2-15</strain>
    </source>
</reference>
<name>A0A9X2BXX9_9BURK</name>
<dbReference type="GO" id="GO:0016747">
    <property type="term" value="F:acyltransferase activity, transferring groups other than amino-acyl groups"/>
    <property type="evidence" value="ECO:0007669"/>
    <property type="project" value="InterPro"/>
</dbReference>
<accession>A0A9X2BXX9</accession>